<evidence type="ECO:0000259" key="10">
    <source>
        <dbReference type="PROSITE" id="PS50850"/>
    </source>
</evidence>
<evidence type="ECO:0000313" key="13">
    <source>
        <dbReference type="Proteomes" id="UP000621856"/>
    </source>
</evidence>
<dbReference type="SUPFAM" id="SSF103473">
    <property type="entry name" value="MFS general substrate transporter"/>
    <property type="match status" value="1"/>
</dbReference>
<organism evidence="11 13">
    <name type="scientific">Aquisalinus luteolus</name>
    <dbReference type="NCBI Taxonomy" id="1566827"/>
    <lineage>
        <taxon>Bacteria</taxon>
        <taxon>Pseudomonadati</taxon>
        <taxon>Pseudomonadota</taxon>
        <taxon>Alphaproteobacteria</taxon>
        <taxon>Parvularculales</taxon>
        <taxon>Parvularculaceae</taxon>
        <taxon>Aquisalinus</taxon>
    </lineage>
</organism>
<dbReference type="Proteomes" id="UP000818603">
    <property type="component" value="Unassembled WGS sequence"/>
</dbReference>
<dbReference type="PANTHER" id="PTHR23504">
    <property type="entry name" value="MAJOR FACILITATOR SUPERFAMILY DOMAIN-CONTAINING PROTEIN 10"/>
    <property type="match status" value="1"/>
</dbReference>
<proteinExistence type="inferred from homology"/>
<feature type="transmembrane region" description="Helical" evidence="9">
    <location>
        <begin position="12"/>
        <end position="31"/>
    </location>
</feature>
<dbReference type="PRINTS" id="PR01035">
    <property type="entry name" value="TCRTETA"/>
</dbReference>
<dbReference type="InterPro" id="IPR001958">
    <property type="entry name" value="Tet-R_TetA/multi-R_MdtG-like"/>
</dbReference>
<feature type="compositionally biased region" description="Low complexity" evidence="8">
    <location>
        <begin position="418"/>
        <end position="434"/>
    </location>
</feature>
<feature type="transmembrane region" description="Helical" evidence="9">
    <location>
        <begin position="169"/>
        <end position="189"/>
    </location>
</feature>
<keyword evidence="14" id="KW-1185">Reference proteome</keyword>
<evidence type="ECO:0000256" key="4">
    <source>
        <dbReference type="ARBA" id="ARBA00022448"/>
    </source>
</evidence>
<dbReference type="CDD" id="cd17388">
    <property type="entry name" value="MFS_TetA"/>
    <property type="match status" value="1"/>
</dbReference>
<feature type="domain" description="Major facilitator superfamily (MFS) profile" evidence="10">
    <location>
        <begin position="12"/>
        <end position="408"/>
    </location>
</feature>
<dbReference type="InterPro" id="IPR020846">
    <property type="entry name" value="MFS_dom"/>
</dbReference>
<evidence type="ECO:0000313" key="14">
    <source>
        <dbReference type="Proteomes" id="UP000818603"/>
    </source>
</evidence>
<reference evidence="11" key="1">
    <citation type="journal article" date="2014" name="Int. J. Syst. Evol. Microbiol.">
        <title>Complete genome sequence of Corynebacterium casei LMG S-19264T (=DSM 44701T), isolated from a smear-ripened cheese.</title>
        <authorList>
            <consortium name="US DOE Joint Genome Institute (JGI-PGF)"/>
            <person name="Walter F."/>
            <person name="Albersmeier A."/>
            <person name="Kalinowski J."/>
            <person name="Ruckert C."/>
        </authorList>
    </citation>
    <scope>NUCLEOTIDE SEQUENCE</scope>
    <source>
        <strain evidence="11">CGMCC 1.14984</strain>
    </source>
</reference>
<dbReference type="PROSITE" id="PS00216">
    <property type="entry name" value="SUGAR_TRANSPORT_1"/>
    <property type="match status" value="1"/>
</dbReference>
<feature type="transmembrane region" description="Helical" evidence="9">
    <location>
        <begin position="112"/>
        <end position="129"/>
    </location>
</feature>
<name>A0A8J3A164_9PROT</name>
<dbReference type="Pfam" id="PF07690">
    <property type="entry name" value="MFS_1"/>
    <property type="match status" value="1"/>
</dbReference>
<accession>A0A8J3A164</accession>
<protein>
    <submittedName>
        <fullName evidence="12">TCR/Tet family MFS transporter</fullName>
    </submittedName>
    <submittedName>
        <fullName evidence="11">Tetracycline resistance MFS efflux pump</fullName>
    </submittedName>
</protein>
<reference evidence="11" key="3">
    <citation type="submission" date="2020-09" db="EMBL/GenBank/DDBJ databases">
        <authorList>
            <person name="Sun Q."/>
            <person name="Zhou Y."/>
        </authorList>
    </citation>
    <scope>NUCLEOTIDE SEQUENCE</scope>
    <source>
        <strain evidence="11">CGMCC 1.14984</strain>
    </source>
</reference>
<evidence type="ECO:0000256" key="2">
    <source>
        <dbReference type="ARBA" id="ARBA00004141"/>
    </source>
</evidence>
<feature type="region of interest" description="Disordered" evidence="8">
    <location>
        <begin position="415"/>
        <end position="434"/>
    </location>
</feature>
<dbReference type="EMBL" id="VCJR02000001">
    <property type="protein sequence ID" value="NHK27397.1"/>
    <property type="molecule type" value="Genomic_DNA"/>
</dbReference>
<evidence type="ECO:0000256" key="7">
    <source>
        <dbReference type="ARBA" id="ARBA00023136"/>
    </source>
</evidence>
<dbReference type="GO" id="GO:0022857">
    <property type="term" value="F:transmembrane transporter activity"/>
    <property type="evidence" value="ECO:0007669"/>
    <property type="project" value="InterPro"/>
</dbReference>
<sequence>MALFSRKPGRYALAFLFVTVLLDIIGLGIIIPVMPTLLTELTGKSVSEAAPYGGALLFVYAVMQFFMSPILGGLSDRFGRRPVILFSLLGYSIDFLLMALAPTYWWLFLGRALSGAFAATFATANAYIADISPPEKRAANFGLLGAAFGLGFIIGPGIGGWLGEMGTRLPFFAASAIIFVNFVYGFFVLPETLAEENRRPFSWARANPFGSLIQVAKYPIVIGVLVTYFVMQFAHNSLPAIWAYFTEWKYGWSPAEVGTSLMFVGVLAAVVQGGLTRKMIPIIGERRAVLIGAASMIASFVGYSLLAPTGVWVYLWLVIGALGGFMMPAMQGLMSRATPSNAQGELQGAIASVMSITMMTSPLTMTLLFEYFTGSGAPVEFAGAPFLAAAILLALAMIPFWITMQKADLRARGEKAAQDAGAADNAAPNADTSS</sequence>
<evidence type="ECO:0000256" key="8">
    <source>
        <dbReference type="SAM" id="MobiDB-lite"/>
    </source>
</evidence>
<dbReference type="PROSITE" id="PS50850">
    <property type="entry name" value="MFS"/>
    <property type="match status" value="1"/>
</dbReference>
<feature type="transmembrane region" description="Helical" evidence="9">
    <location>
        <begin position="257"/>
        <end position="276"/>
    </location>
</feature>
<feature type="transmembrane region" description="Helical" evidence="9">
    <location>
        <begin position="381"/>
        <end position="402"/>
    </location>
</feature>
<dbReference type="InterPro" id="IPR036259">
    <property type="entry name" value="MFS_trans_sf"/>
</dbReference>
<dbReference type="InterPro" id="IPR011701">
    <property type="entry name" value="MFS"/>
</dbReference>
<dbReference type="RefSeq" id="WP_155138314.1">
    <property type="nucleotide sequence ID" value="NZ_BMGZ01000001.1"/>
</dbReference>
<keyword evidence="5 9" id="KW-0812">Transmembrane</keyword>
<comment type="function">
    <text evidence="1">Resistance to tetracycline by an active tetracycline efflux. This is an energy-dependent process that decreases the accumulation of the antibiotic in whole cells. This protein functions as a metal-tetracycline/H(+) antiporter.</text>
</comment>
<dbReference type="PANTHER" id="PTHR23504:SF15">
    <property type="entry name" value="MAJOR FACILITATOR SUPERFAMILY (MFS) PROFILE DOMAIN-CONTAINING PROTEIN"/>
    <property type="match status" value="1"/>
</dbReference>
<dbReference type="GO" id="GO:0016020">
    <property type="term" value="C:membrane"/>
    <property type="evidence" value="ECO:0007669"/>
    <property type="project" value="UniProtKB-SubCell"/>
</dbReference>
<feature type="transmembrane region" description="Helical" evidence="9">
    <location>
        <begin position="288"/>
        <end position="306"/>
    </location>
</feature>
<reference evidence="12 14" key="2">
    <citation type="submission" date="2020-02" db="EMBL/GenBank/DDBJ databases">
        <title>Genome sequence of Parvularcula flava strain NH6-79.</title>
        <authorList>
            <person name="Abdul Karim M.H."/>
            <person name="Lam M.Q."/>
            <person name="Chen S.J."/>
            <person name="Yahya A."/>
            <person name="Shahir S."/>
            <person name="Shamsir M.S."/>
            <person name="Chong C.S."/>
        </authorList>
    </citation>
    <scope>NUCLEOTIDE SEQUENCE [LARGE SCALE GENOMIC DNA]</scope>
    <source>
        <strain evidence="12 14">NH6-79</strain>
    </source>
</reference>
<feature type="transmembrane region" description="Helical" evidence="9">
    <location>
        <begin position="83"/>
        <end position="106"/>
    </location>
</feature>
<dbReference type="AlphaFoldDB" id="A0A8J3A164"/>
<comment type="caution">
    <text evidence="11">The sequence shown here is derived from an EMBL/GenBank/DDBJ whole genome shotgun (WGS) entry which is preliminary data.</text>
</comment>
<dbReference type="InterPro" id="IPR005829">
    <property type="entry name" value="Sugar_transporter_CS"/>
</dbReference>
<feature type="transmembrane region" description="Helical" evidence="9">
    <location>
        <begin position="51"/>
        <end position="71"/>
    </location>
</feature>
<gene>
    <name evidence="12" type="ORF">FF098_005720</name>
    <name evidence="11" type="ORF">GCM10011355_11560</name>
</gene>
<feature type="transmembrane region" description="Helical" evidence="9">
    <location>
        <begin position="312"/>
        <end position="334"/>
    </location>
</feature>
<comment type="subcellular location">
    <subcellularLocation>
        <location evidence="2">Membrane</location>
        <topology evidence="2">Multi-pass membrane protein</topology>
    </subcellularLocation>
</comment>
<evidence type="ECO:0000313" key="11">
    <source>
        <dbReference type="EMBL" id="GGH95315.1"/>
    </source>
</evidence>
<evidence type="ECO:0000256" key="1">
    <source>
        <dbReference type="ARBA" id="ARBA00003279"/>
    </source>
</evidence>
<keyword evidence="4" id="KW-0813">Transport</keyword>
<evidence type="ECO:0000256" key="9">
    <source>
        <dbReference type="SAM" id="Phobius"/>
    </source>
</evidence>
<dbReference type="Proteomes" id="UP000621856">
    <property type="component" value="Unassembled WGS sequence"/>
</dbReference>
<evidence type="ECO:0000256" key="3">
    <source>
        <dbReference type="ARBA" id="ARBA00007520"/>
    </source>
</evidence>
<feature type="transmembrane region" description="Helical" evidence="9">
    <location>
        <begin position="141"/>
        <end position="163"/>
    </location>
</feature>
<feature type="transmembrane region" description="Helical" evidence="9">
    <location>
        <begin position="220"/>
        <end position="245"/>
    </location>
</feature>
<feature type="transmembrane region" description="Helical" evidence="9">
    <location>
        <begin position="346"/>
        <end position="369"/>
    </location>
</feature>
<comment type="similarity">
    <text evidence="3">Belongs to the major facilitator superfamily. TCR/Tet family.</text>
</comment>
<evidence type="ECO:0000256" key="6">
    <source>
        <dbReference type="ARBA" id="ARBA00022989"/>
    </source>
</evidence>
<dbReference type="EMBL" id="BMGZ01000001">
    <property type="protein sequence ID" value="GGH95315.1"/>
    <property type="molecule type" value="Genomic_DNA"/>
</dbReference>
<dbReference type="Gene3D" id="1.20.1250.20">
    <property type="entry name" value="MFS general substrate transporter like domains"/>
    <property type="match status" value="1"/>
</dbReference>
<evidence type="ECO:0000256" key="5">
    <source>
        <dbReference type="ARBA" id="ARBA00022692"/>
    </source>
</evidence>
<keyword evidence="6 9" id="KW-1133">Transmembrane helix</keyword>
<keyword evidence="7 9" id="KW-0472">Membrane</keyword>
<evidence type="ECO:0000313" key="12">
    <source>
        <dbReference type="EMBL" id="NHK27397.1"/>
    </source>
</evidence>